<organism evidence="2 3">
    <name type="scientific">Portunus trituberculatus</name>
    <name type="common">Swimming crab</name>
    <name type="synonym">Neptunus trituberculatus</name>
    <dbReference type="NCBI Taxonomy" id="210409"/>
    <lineage>
        <taxon>Eukaryota</taxon>
        <taxon>Metazoa</taxon>
        <taxon>Ecdysozoa</taxon>
        <taxon>Arthropoda</taxon>
        <taxon>Crustacea</taxon>
        <taxon>Multicrustacea</taxon>
        <taxon>Malacostraca</taxon>
        <taxon>Eumalacostraca</taxon>
        <taxon>Eucarida</taxon>
        <taxon>Decapoda</taxon>
        <taxon>Pleocyemata</taxon>
        <taxon>Brachyura</taxon>
        <taxon>Eubrachyura</taxon>
        <taxon>Portunoidea</taxon>
        <taxon>Portunidae</taxon>
        <taxon>Portuninae</taxon>
        <taxon>Portunus</taxon>
    </lineage>
</organism>
<evidence type="ECO:0000313" key="3">
    <source>
        <dbReference type="Proteomes" id="UP000324222"/>
    </source>
</evidence>
<dbReference type="EMBL" id="VSRR010010971">
    <property type="protein sequence ID" value="MPC52549.1"/>
    <property type="molecule type" value="Genomic_DNA"/>
</dbReference>
<keyword evidence="3" id="KW-1185">Reference proteome</keyword>
<dbReference type="AlphaFoldDB" id="A0A5B7G4Q1"/>
<sequence>MCSAEDQCSECSHLSFLQFQAYVKDAEKRSAKEKKLAKSSGGSSEKRSHRQEPASEAPLASRFVAVESDLAAMKASIGQQFCCPLPPVLRFQGLQTVE</sequence>
<evidence type="ECO:0000313" key="2">
    <source>
        <dbReference type="EMBL" id="MPC52549.1"/>
    </source>
</evidence>
<gene>
    <name evidence="2" type="ORF">E2C01_046420</name>
</gene>
<feature type="compositionally biased region" description="Basic and acidic residues" evidence="1">
    <location>
        <begin position="44"/>
        <end position="53"/>
    </location>
</feature>
<dbReference type="Proteomes" id="UP000324222">
    <property type="component" value="Unassembled WGS sequence"/>
</dbReference>
<evidence type="ECO:0000256" key="1">
    <source>
        <dbReference type="SAM" id="MobiDB-lite"/>
    </source>
</evidence>
<accession>A0A5B7G4Q1</accession>
<name>A0A5B7G4Q1_PORTR</name>
<feature type="region of interest" description="Disordered" evidence="1">
    <location>
        <begin position="32"/>
        <end position="58"/>
    </location>
</feature>
<reference evidence="2 3" key="1">
    <citation type="submission" date="2019-05" db="EMBL/GenBank/DDBJ databases">
        <title>Another draft genome of Portunus trituberculatus and its Hox gene families provides insights of decapod evolution.</title>
        <authorList>
            <person name="Jeong J.-H."/>
            <person name="Song I."/>
            <person name="Kim S."/>
            <person name="Choi T."/>
            <person name="Kim D."/>
            <person name="Ryu S."/>
            <person name="Kim W."/>
        </authorList>
    </citation>
    <scope>NUCLEOTIDE SEQUENCE [LARGE SCALE GENOMIC DNA]</scope>
    <source>
        <tissue evidence="2">Muscle</tissue>
    </source>
</reference>
<protein>
    <submittedName>
        <fullName evidence="2">Uncharacterized protein</fullName>
    </submittedName>
</protein>
<comment type="caution">
    <text evidence="2">The sequence shown here is derived from an EMBL/GenBank/DDBJ whole genome shotgun (WGS) entry which is preliminary data.</text>
</comment>
<proteinExistence type="predicted"/>